<keyword evidence="2" id="KW-1185">Reference proteome</keyword>
<sequence>MLKEHANPCAAHVLALADLKEARHGVPLDSKALVDAFPGAFLGTMIENPGELAARRGDRSDTFFRHLAENGRLRVLIDYLLPRRTLTGDLAAVTNHDDMAALVCALSALGVGAGDFVAVGDDDGWIILPPRAFIQPAQWALLEANASDQGAGKLFA</sequence>
<reference evidence="1 2" key="1">
    <citation type="journal article" date="2012" name="J. Bacteriol.">
        <title>Genome sequence of Rhizobium grahamii CCGE502, a broad-host-range symbiont with low nodulation competitiveness in Phaseolus vulgaris.</title>
        <authorList>
            <person name="Althabegoiti M.J."/>
            <person name="Lozano L."/>
            <person name="Torres-Tejerizo G."/>
            <person name="Ormeno-Orrillo E."/>
            <person name="Rogel M.A."/>
            <person name="Gonzalez V."/>
            <person name="Martinez-Romero E."/>
        </authorList>
    </citation>
    <scope>NUCLEOTIDE SEQUENCE [LARGE SCALE GENOMIC DNA]</scope>
    <source>
        <strain evidence="1 2">CCGE 502</strain>
    </source>
</reference>
<organism evidence="1 2">
    <name type="scientific">Rhizobium grahamii CCGE 502</name>
    <dbReference type="NCBI Taxonomy" id="990285"/>
    <lineage>
        <taxon>Bacteria</taxon>
        <taxon>Pseudomonadati</taxon>
        <taxon>Pseudomonadota</taxon>
        <taxon>Alphaproteobacteria</taxon>
        <taxon>Hyphomicrobiales</taxon>
        <taxon>Rhizobiaceae</taxon>
        <taxon>Rhizobium/Agrobacterium group</taxon>
        <taxon>Rhizobium</taxon>
    </lineage>
</organism>
<name>S3IAD9_9HYPH</name>
<protein>
    <submittedName>
        <fullName evidence="1">Uncharacterized protein</fullName>
    </submittedName>
</protein>
<gene>
    <name evidence="1" type="ORF">RGCCGE502_21175</name>
</gene>
<comment type="caution">
    <text evidence="1">The sequence shown here is derived from an EMBL/GenBank/DDBJ whole genome shotgun (WGS) entry which is preliminary data.</text>
</comment>
<proteinExistence type="predicted"/>
<dbReference type="Proteomes" id="UP000014411">
    <property type="component" value="Unassembled WGS sequence"/>
</dbReference>
<evidence type="ECO:0000313" key="1">
    <source>
        <dbReference type="EMBL" id="EPE96238.1"/>
    </source>
</evidence>
<dbReference type="AlphaFoldDB" id="S3IAD9"/>
<accession>S3IAD9</accession>
<dbReference type="EMBL" id="AEYE02000026">
    <property type="protein sequence ID" value="EPE96238.1"/>
    <property type="molecule type" value="Genomic_DNA"/>
</dbReference>
<dbReference type="RefSeq" id="WP_016556193.1">
    <property type="nucleotide sequence ID" value="NZ_AEYE02000026.1"/>
</dbReference>
<evidence type="ECO:0000313" key="2">
    <source>
        <dbReference type="Proteomes" id="UP000014411"/>
    </source>
</evidence>
<dbReference type="HOGENOM" id="CLU_1685171_0_0_5"/>